<dbReference type="EMBL" id="JANYMP010000003">
    <property type="protein sequence ID" value="MCS7476799.1"/>
    <property type="molecule type" value="Genomic_DNA"/>
</dbReference>
<gene>
    <name evidence="1" type="ORF">NZH93_08025</name>
</gene>
<name>A0A9X2VIL9_9PSEU</name>
<comment type="caution">
    <text evidence="1">The sequence shown here is derived from an EMBL/GenBank/DDBJ whole genome shotgun (WGS) entry which is preliminary data.</text>
</comment>
<dbReference type="PANTHER" id="PTHR45458">
    <property type="entry name" value="SHORT-CHAIN DEHYDROGENASE/REDUCTASE SDR"/>
    <property type="match status" value="1"/>
</dbReference>
<dbReference type="PRINTS" id="PR00081">
    <property type="entry name" value="GDHRDH"/>
</dbReference>
<organism evidence="1 2">
    <name type="scientific">Umezawaea endophytica</name>
    <dbReference type="NCBI Taxonomy" id="1654476"/>
    <lineage>
        <taxon>Bacteria</taxon>
        <taxon>Bacillati</taxon>
        <taxon>Actinomycetota</taxon>
        <taxon>Actinomycetes</taxon>
        <taxon>Pseudonocardiales</taxon>
        <taxon>Pseudonocardiaceae</taxon>
        <taxon>Umezawaea</taxon>
    </lineage>
</organism>
<keyword evidence="2" id="KW-1185">Reference proteome</keyword>
<evidence type="ECO:0000313" key="1">
    <source>
        <dbReference type="EMBL" id="MCS7476799.1"/>
    </source>
</evidence>
<proteinExistence type="predicted"/>
<dbReference type="RefSeq" id="WP_259622314.1">
    <property type="nucleotide sequence ID" value="NZ_JANYMP010000003.1"/>
</dbReference>
<dbReference type="PANTHER" id="PTHR45458:SF1">
    <property type="entry name" value="SHORT CHAIN DEHYDROGENASE"/>
    <property type="match status" value="1"/>
</dbReference>
<dbReference type="Pfam" id="PF00106">
    <property type="entry name" value="adh_short"/>
    <property type="match status" value="1"/>
</dbReference>
<sequence>MLVFRGEEEIPVPESNNHKTALVVGASRTLGLALAAELLRRGWQVIGTVRGDQRTGLHELAETSDGRLLVESVDITEPEQIAALRDRLAGRDLDLLFVNAGIAHANIPVGEVTTESFTEVLVTNALSPLRVIETLGPLVVETGTLAVMSSRQGSVGMNTNGGHEVYRSSKSALNQLMRSYAARNADDPRTLLLLNPGWVRTELGGPGAPLDVDESIPGVVDTVEARTGERGLHFVDYQNQPLPW</sequence>
<dbReference type="InterPro" id="IPR002347">
    <property type="entry name" value="SDR_fam"/>
</dbReference>
<evidence type="ECO:0000313" key="2">
    <source>
        <dbReference type="Proteomes" id="UP001141259"/>
    </source>
</evidence>
<dbReference type="SUPFAM" id="SSF51735">
    <property type="entry name" value="NAD(P)-binding Rossmann-fold domains"/>
    <property type="match status" value="1"/>
</dbReference>
<dbReference type="Proteomes" id="UP001141259">
    <property type="component" value="Unassembled WGS sequence"/>
</dbReference>
<dbReference type="AlphaFoldDB" id="A0A9X2VIL9"/>
<reference evidence="1" key="1">
    <citation type="submission" date="2022-08" db="EMBL/GenBank/DDBJ databases">
        <authorList>
            <person name="Tistechok S."/>
            <person name="Samborskyy M."/>
            <person name="Roman I."/>
        </authorList>
    </citation>
    <scope>NUCLEOTIDE SEQUENCE</scope>
    <source>
        <strain evidence="1">DSM 103496</strain>
    </source>
</reference>
<dbReference type="Gene3D" id="3.40.50.720">
    <property type="entry name" value="NAD(P)-binding Rossmann-like Domain"/>
    <property type="match status" value="1"/>
</dbReference>
<dbReference type="GO" id="GO:0016616">
    <property type="term" value="F:oxidoreductase activity, acting on the CH-OH group of donors, NAD or NADP as acceptor"/>
    <property type="evidence" value="ECO:0007669"/>
    <property type="project" value="TreeGrafter"/>
</dbReference>
<dbReference type="InterPro" id="IPR052184">
    <property type="entry name" value="SDR_enzymes"/>
</dbReference>
<protein>
    <submittedName>
        <fullName evidence="1">SDR family oxidoreductase</fullName>
    </submittedName>
</protein>
<accession>A0A9X2VIL9</accession>
<dbReference type="InterPro" id="IPR036291">
    <property type="entry name" value="NAD(P)-bd_dom_sf"/>
</dbReference>